<sequence>MHRIDGPGATEDNRFSEGSPTLGIPPTMVTADWANAVQEEVTTVIAEAGIALDKEDNGQLRDAINALIAAAVAAVIVDPVASTRDMLAGGIIEWEAAVIPTLTDGLPLGLELDGAIVSLTTYPRLLRKWAGAGTNGTVPAWYRCTVGGTRDAAGGYIKLQDRRGEYSRGWDHGRGVDTGRVLGSSQGSTSMSNGTLYVGGTPGAGIIQSISGMENTASVSQSTANSSAATASTSITTGDVRVRNVSTMYIVLV</sequence>
<accession>A0ABS0J468</accession>
<protein>
    <submittedName>
        <fullName evidence="2">Phage tail protein</fullName>
    </submittedName>
</protein>
<evidence type="ECO:0000313" key="3">
    <source>
        <dbReference type="Proteomes" id="UP001194469"/>
    </source>
</evidence>
<dbReference type="SUPFAM" id="SSF88874">
    <property type="entry name" value="Receptor-binding domain of short tail fibre protein gp12"/>
    <property type="match status" value="1"/>
</dbReference>
<name>A0ABS0J468_9BACT</name>
<keyword evidence="3" id="KW-1185">Reference proteome</keyword>
<reference evidence="2 3" key="1">
    <citation type="submission" date="2019-08" db="EMBL/GenBank/DDBJ databases">
        <authorList>
            <person name="Luo N."/>
        </authorList>
    </citation>
    <scope>NUCLEOTIDE SEQUENCE [LARGE SCALE GENOMIC DNA]</scope>
    <source>
        <strain evidence="2 3">NCIMB 9442</strain>
    </source>
</reference>
<evidence type="ECO:0000256" key="1">
    <source>
        <dbReference type="SAM" id="MobiDB-lite"/>
    </source>
</evidence>
<gene>
    <name evidence="2" type="ORF">FVW20_09475</name>
</gene>
<proteinExistence type="predicted"/>
<dbReference type="Proteomes" id="UP001194469">
    <property type="component" value="Unassembled WGS sequence"/>
</dbReference>
<feature type="region of interest" description="Disordered" evidence="1">
    <location>
        <begin position="1"/>
        <end position="24"/>
    </location>
</feature>
<dbReference type="EMBL" id="VRYY01000247">
    <property type="protein sequence ID" value="MBG3877239.1"/>
    <property type="molecule type" value="Genomic_DNA"/>
</dbReference>
<comment type="caution">
    <text evidence="2">The sequence shown here is derived from an EMBL/GenBank/DDBJ whole genome shotgun (WGS) entry which is preliminary data.</text>
</comment>
<organism evidence="2 3">
    <name type="scientific">Nitratidesulfovibrio oxamicus</name>
    <dbReference type="NCBI Taxonomy" id="32016"/>
    <lineage>
        <taxon>Bacteria</taxon>
        <taxon>Pseudomonadati</taxon>
        <taxon>Thermodesulfobacteriota</taxon>
        <taxon>Desulfovibrionia</taxon>
        <taxon>Desulfovibrionales</taxon>
        <taxon>Desulfovibrionaceae</taxon>
        <taxon>Nitratidesulfovibrio</taxon>
    </lineage>
</organism>
<evidence type="ECO:0000313" key="2">
    <source>
        <dbReference type="EMBL" id="MBG3877239.1"/>
    </source>
</evidence>
<dbReference type="RefSeq" id="WP_196609231.1">
    <property type="nucleotide sequence ID" value="NZ_VRYY01000247.1"/>
</dbReference>